<dbReference type="Proteomes" id="UP000193498">
    <property type="component" value="Unassembled WGS sequence"/>
</dbReference>
<dbReference type="EMBL" id="MCFE01000557">
    <property type="protein sequence ID" value="ORX87175.1"/>
    <property type="molecule type" value="Genomic_DNA"/>
</dbReference>
<protein>
    <submittedName>
        <fullName evidence="1">Uncharacterized protein</fullName>
    </submittedName>
</protein>
<dbReference type="AlphaFoldDB" id="A0A1Y1XND0"/>
<organism evidence="1 2">
    <name type="scientific">Basidiobolus meristosporus CBS 931.73</name>
    <dbReference type="NCBI Taxonomy" id="1314790"/>
    <lineage>
        <taxon>Eukaryota</taxon>
        <taxon>Fungi</taxon>
        <taxon>Fungi incertae sedis</taxon>
        <taxon>Zoopagomycota</taxon>
        <taxon>Entomophthoromycotina</taxon>
        <taxon>Basidiobolomycetes</taxon>
        <taxon>Basidiobolales</taxon>
        <taxon>Basidiobolaceae</taxon>
        <taxon>Basidiobolus</taxon>
    </lineage>
</organism>
<reference evidence="1 2" key="1">
    <citation type="submission" date="2016-07" db="EMBL/GenBank/DDBJ databases">
        <title>Pervasive Adenine N6-methylation of Active Genes in Fungi.</title>
        <authorList>
            <consortium name="DOE Joint Genome Institute"/>
            <person name="Mondo S.J."/>
            <person name="Dannebaum R.O."/>
            <person name="Kuo R.C."/>
            <person name="Labutti K."/>
            <person name="Haridas S."/>
            <person name="Kuo A."/>
            <person name="Salamov A."/>
            <person name="Ahrendt S.R."/>
            <person name="Lipzen A."/>
            <person name="Sullivan W."/>
            <person name="Andreopoulos W.B."/>
            <person name="Clum A."/>
            <person name="Lindquist E."/>
            <person name="Daum C."/>
            <person name="Ramamoorthy G.K."/>
            <person name="Gryganskyi A."/>
            <person name="Culley D."/>
            <person name="Magnuson J.K."/>
            <person name="James T.Y."/>
            <person name="O'Malley M.A."/>
            <person name="Stajich J.E."/>
            <person name="Spatafora J.W."/>
            <person name="Visel A."/>
            <person name="Grigoriev I.V."/>
        </authorList>
    </citation>
    <scope>NUCLEOTIDE SEQUENCE [LARGE SCALE GENOMIC DNA]</scope>
    <source>
        <strain evidence="1 2">CBS 931.73</strain>
    </source>
</reference>
<name>A0A1Y1XND0_9FUNG</name>
<dbReference type="InParanoid" id="A0A1Y1XND0"/>
<sequence length="201" mass="22849">MSHLETQSFRFSIVPKDSVCPRRVGLPLDAFERMGVACGSKVLIYTDKLNYPCYVVPDLELTGSEMGVPRWLTEYITSEVKFRFYSDYSKAGKIKVLKLQLLKGNINLPTTEGLNSRSRSIMGTKPEFIDWEDKLKRNLADYPVEKGSLFMMKVFDEPCIFRVLETNLSDGEENGAGFVERANTHIELLLGDEPSKDANRH</sequence>
<evidence type="ECO:0000313" key="1">
    <source>
        <dbReference type="EMBL" id="ORX87175.1"/>
    </source>
</evidence>
<evidence type="ECO:0000313" key="2">
    <source>
        <dbReference type="Proteomes" id="UP000193498"/>
    </source>
</evidence>
<comment type="caution">
    <text evidence="1">The sequence shown here is derived from an EMBL/GenBank/DDBJ whole genome shotgun (WGS) entry which is preliminary data.</text>
</comment>
<keyword evidence="2" id="KW-1185">Reference proteome</keyword>
<accession>A0A1Y1XND0</accession>
<proteinExistence type="predicted"/>
<gene>
    <name evidence="1" type="ORF">K493DRAFT_81541</name>
</gene>